<dbReference type="InterPro" id="IPR009072">
    <property type="entry name" value="Histone-fold"/>
</dbReference>
<dbReference type="PANTHER" id="PTHR23430">
    <property type="entry name" value="HISTONE H2A"/>
    <property type="match status" value="1"/>
</dbReference>
<dbReference type="PRINTS" id="PR00620">
    <property type="entry name" value="HISTONEH2A"/>
</dbReference>
<dbReference type="GO" id="GO:0003677">
    <property type="term" value="F:DNA binding"/>
    <property type="evidence" value="ECO:0007669"/>
    <property type="project" value="InterPro"/>
</dbReference>
<keyword evidence="2" id="KW-1185">Reference proteome</keyword>
<dbReference type="GO" id="GO:0000786">
    <property type="term" value="C:nucleosome"/>
    <property type="evidence" value="ECO:0007669"/>
    <property type="project" value="InterPro"/>
</dbReference>
<name>A0AAV6IHC9_9ERIC</name>
<proteinExistence type="predicted"/>
<organism evidence="1 2">
    <name type="scientific">Rhododendron griersonianum</name>
    <dbReference type="NCBI Taxonomy" id="479676"/>
    <lineage>
        <taxon>Eukaryota</taxon>
        <taxon>Viridiplantae</taxon>
        <taxon>Streptophyta</taxon>
        <taxon>Embryophyta</taxon>
        <taxon>Tracheophyta</taxon>
        <taxon>Spermatophyta</taxon>
        <taxon>Magnoliopsida</taxon>
        <taxon>eudicotyledons</taxon>
        <taxon>Gunneridae</taxon>
        <taxon>Pentapetalae</taxon>
        <taxon>asterids</taxon>
        <taxon>Ericales</taxon>
        <taxon>Ericaceae</taxon>
        <taxon>Ericoideae</taxon>
        <taxon>Rhodoreae</taxon>
        <taxon>Rhododendron</taxon>
    </lineage>
</organism>
<sequence>MEKQKISVNSKMRRVLDNAVLGLAENAARDTKKTRIVQRHIQLTVRNDEELSKLLGDVMIVNGGGSSKPSANED</sequence>
<accession>A0AAV6IHC9</accession>
<dbReference type="Gene3D" id="1.10.20.10">
    <property type="entry name" value="Histone, subunit A"/>
    <property type="match status" value="1"/>
</dbReference>
<dbReference type="SUPFAM" id="SSF47113">
    <property type="entry name" value="Histone-fold"/>
    <property type="match status" value="1"/>
</dbReference>
<dbReference type="Proteomes" id="UP000823749">
    <property type="component" value="Chromosome 10"/>
</dbReference>
<evidence type="ECO:0000313" key="2">
    <source>
        <dbReference type="Proteomes" id="UP000823749"/>
    </source>
</evidence>
<gene>
    <name evidence="1" type="ORF">RHGRI_028867</name>
</gene>
<dbReference type="GO" id="GO:0030527">
    <property type="term" value="F:structural constituent of chromatin"/>
    <property type="evidence" value="ECO:0007669"/>
    <property type="project" value="InterPro"/>
</dbReference>
<dbReference type="AlphaFoldDB" id="A0AAV6IHC9"/>
<dbReference type="InterPro" id="IPR002119">
    <property type="entry name" value="Histone_H2A"/>
</dbReference>
<comment type="caution">
    <text evidence="1">The sequence shown here is derived from an EMBL/GenBank/DDBJ whole genome shotgun (WGS) entry which is preliminary data.</text>
</comment>
<reference evidence="1" key="1">
    <citation type="submission" date="2020-08" db="EMBL/GenBank/DDBJ databases">
        <title>Plant Genome Project.</title>
        <authorList>
            <person name="Zhang R.-G."/>
        </authorList>
    </citation>
    <scope>NUCLEOTIDE SEQUENCE</scope>
    <source>
        <strain evidence="1">WSP0</strain>
        <tissue evidence="1">Leaf</tissue>
    </source>
</reference>
<dbReference type="GO" id="GO:0046982">
    <property type="term" value="F:protein heterodimerization activity"/>
    <property type="evidence" value="ECO:0007669"/>
    <property type="project" value="InterPro"/>
</dbReference>
<evidence type="ECO:0008006" key="3">
    <source>
        <dbReference type="Google" id="ProtNLM"/>
    </source>
</evidence>
<dbReference type="EMBL" id="JACTNZ010000010">
    <property type="protein sequence ID" value="KAG5528076.1"/>
    <property type="molecule type" value="Genomic_DNA"/>
</dbReference>
<protein>
    <recommendedName>
        <fullName evidence="3">Histone H2A</fullName>
    </recommendedName>
</protein>
<evidence type="ECO:0000313" key="1">
    <source>
        <dbReference type="EMBL" id="KAG5528076.1"/>
    </source>
</evidence>